<dbReference type="OrthoDB" id="2266637at2759"/>
<accession>A0A814I0U0</accession>
<protein>
    <submittedName>
        <fullName evidence="2">Uncharacterized protein</fullName>
    </submittedName>
</protein>
<reference evidence="2" key="1">
    <citation type="submission" date="2021-02" db="EMBL/GenBank/DDBJ databases">
        <authorList>
            <person name="Nowell W R."/>
        </authorList>
    </citation>
    <scope>NUCLEOTIDE SEQUENCE</scope>
</reference>
<keyword evidence="4" id="KW-1185">Reference proteome</keyword>
<feature type="region of interest" description="Disordered" evidence="1">
    <location>
        <begin position="186"/>
        <end position="225"/>
    </location>
</feature>
<feature type="compositionally biased region" description="Acidic residues" evidence="1">
    <location>
        <begin position="205"/>
        <end position="225"/>
    </location>
</feature>
<dbReference type="EMBL" id="CAJOBC010003567">
    <property type="protein sequence ID" value="CAF3790309.1"/>
    <property type="molecule type" value="Genomic_DNA"/>
</dbReference>
<dbReference type="GO" id="GO:0003676">
    <property type="term" value="F:nucleic acid binding"/>
    <property type="evidence" value="ECO:0007669"/>
    <property type="project" value="InterPro"/>
</dbReference>
<dbReference type="EMBL" id="CAJNOQ010003567">
    <property type="protein sequence ID" value="CAF1018815.1"/>
    <property type="molecule type" value="Genomic_DNA"/>
</dbReference>
<evidence type="ECO:0000313" key="2">
    <source>
        <dbReference type="EMBL" id="CAF1018815.1"/>
    </source>
</evidence>
<organism evidence="2 4">
    <name type="scientific">Didymodactylos carnosus</name>
    <dbReference type="NCBI Taxonomy" id="1234261"/>
    <lineage>
        <taxon>Eukaryota</taxon>
        <taxon>Metazoa</taxon>
        <taxon>Spiralia</taxon>
        <taxon>Gnathifera</taxon>
        <taxon>Rotifera</taxon>
        <taxon>Eurotatoria</taxon>
        <taxon>Bdelloidea</taxon>
        <taxon>Philodinida</taxon>
        <taxon>Philodinidae</taxon>
        <taxon>Didymodactylos</taxon>
    </lineage>
</organism>
<evidence type="ECO:0000313" key="3">
    <source>
        <dbReference type="EMBL" id="CAF3790309.1"/>
    </source>
</evidence>
<proteinExistence type="predicted"/>
<gene>
    <name evidence="2" type="ORF">GPM918_LOCUS14668</name>
    <name evidence="3" type="ORF">SRO942_LOCUS14668</name>
</gene>
<sequence length="225" mass="26343">MDGYNFRLWVNQFLFPAFEAKYDRDKRMIFVLDNAAYHKEKGDDYVNVQLLSKTDMINLLLSKKVCSIPVIRNGHTIEFKANEWKLNGPLGPYKEELRIYVQSWIKQYPELQKILLERLFEEKYLTVKVNMPHFHYLIFTPPYCPEVQPIELVWAYVKGYVAKTFTPSRTLHQLADQTKAGFVSDGEKHEGISAEMNADKYEEADKQEEDEDVDDISMDVLDGTD</sequence>
<dbReference type="Proteomes" id="UP000663829">
    <property type="component" value="Unassembled WGS sequence"/>
</dbReference>
<dbReference type="PANTHER" id="PTHR33939">
    <property type="entry name" value="PROTEIN CBG22215"/>
    <property type="match status" value="1"/>
</dbReference>
<comment type="caution">
    <text evidence="2">The sequence shown here is derived from an EMBL/GenBank/DDBJ whole genome shotgun (WGS) entry which is preliminary data.</text>
</comment>
<dbReference type="AlphaFoldDB" id="A0A814I0U0"/>
<dbReference type="PANTHER" id="PTHR33939:SF1">
    <property type="entry name" value="DUF4371 DOMAIN-CONTAINING PROTEIN"/>
    <property type="match status" value="1"/>
</dbReference>
<dbReference type="Gene3D" id="3.30.420.10">
    <property type="entry name" value="Ribonuclease H-like superfamily/Ribonuclease H"/>
    <property type="match status" value="1"/>
</dbReference>
<feature type="compositionally biased region" description="Basic and acidic residues" evidence="1">
    <location>
        <begin position="186"/>
        <end position="204"/>
    </location>
</feature>
<dbReference type="Proteomes" id="UP000681722">
    <property type="component" value="Unassembled WGS sequence"/>
</dbReference>
<evidence type="ECO:0000313" key="4">
    <source>
        <dbReference type="Proteomes" id="UP000663829"/>
    </source>
</evidence>
<name>A0A814I0U0_9BILA</name>
<dbReference type="InterPro" id="IPR036397">
    <property type="entry name" value="RNaseH_sf"/>
</dbReference>
<evidence type="ECO:0000256" key="1">
    <source>
        <dbReference type="SAM" id="MobiDB-lite"/>
    </source>
</evidence>